<gene>
    <name evidence="4" type="ORF">AOE01nite_11260</name>
</gene>
<keyword evidence="3" id="KW-0012">Acyltransferase</keyword>
<dbReference type="Gene3D" id="3.40.630.30">
    <property type="match status" value="1"/>
</dbReference>
<evidence type="ECO:0000256" key="2">
    <source>
        <dbReference type="ARBA" id="ARBA00022679"/>
    </source>
</evidence>
<organism evidence="4 5">
    <name type="scientific">Acetobacter oeni</name>
    <dbReference type="NCBI Taxonomy" id="304077"/>
    <lineage>
        <taxon>Bacteria</taxon>
        <taxon>Pseudomonadati</taxon>
        <taxon>Pseudomonadota</taxon>
        <taxon>Alphaproteobacteria</taxon>
        <taxon>Acetobacterales</taxon>
        <taxon>Acetobacteraceae</taxon>
        <taxon>Acetobacter</taxon>
    </lineage>
</organism>
<protein>
    <submittedName>
        <fullName evidence="4">Arginine N-succinyltransferase</fullName>
    </submittedName>
</protein>
<dbReference type="GO" id="GO:0008791">
    <property type="term" value="F:arginine N-succinyltransferase activity"/>
    <property type="evidence" value="ECO:0007669"/>
    <property type="project" value="InterPro"/>
</dbReference>
<dbReference type="EMBL" id="BJYG01000012">
    <property type="protein sequence ID" value="GEN62902.1"/>
    <property type="molecule type" value="Genomic_DNA"/>
</dbReference>
<evidence type="ECO:0000313" key="4">
    <source>
        <dbReference type="EMBL" id="GEN62902.1"/>
    </source>
</evidence>
<dbReference type="PANTHER" id="PTHR30420">
    <property type="entry name" value="N-SUCCINYLARGININE DIHYDROLASE"/>
    <property type="match status" value="1"/>
</dbReference>
<dbReference type="SUPFAM" id="SSF55729">
    <property type="entry name" value="Acyl-CoA N-acyltransferases (Nat)"/>
    <property type="match status" value="1"/>
</dbReference>
<keyword evidence="2 4" id="KW-0808">Transferase</keyword>
<evidence type="ECO:0000256" key="1">
    <source>
        <dbReference type="ARBA" id="ARBA00022503"/>
    </source>
</evidence>
<dbReference type="Pfam" id="PF04958">
    <property type="entry name" value="AstA"/>
    <property type="match status" value="1"/>
</dbReference>
<evidence type="ECO:0000313" key="5">
    <source>
        <dbReference type="Proteomes" id="UP000321746"/>
    </source>
</evidence>
<dbReference type="PANTHER" id="PTHR30420:SF1">
    <property type="entry name" value="ARGININE N-SUCCINYLTRANSFERASE"/>
    <property type="match status" value="1"/>
</dbReference>
<dbReference type="AlphaFoldDB" id="A0A511XIX8"/>
<reference evidence="4 5" key="1">
    <citation type="submission" date="2019-07" db="EMBL/GenBank/DDBJ databases">
        <title>Whole genome shotgun sequence of Acetobacter oeni NBRC 105207.</title>
        <authorList>
            <person name="Hosoyama A."/>
            <person name="Uohara A."/>
            <person name="Ohji S."/>
            <person name="Ichikawa N."/>
        </authorList>
    </citation>
    <scope>NUCLEOTIDE SEQUENCE [LARGE SCALE GENOMIC DNA]</scope>
    <source>
        <strain evidence="4 5">NBRC 105207</strain>
    </source>
</reference>
<proteinExistence type="predicted"/>
<keyword evidence="5" id="KW-1185">Reference proteome</keyword>
<comment type="caution">
    <text evidence="4">The sequence shown here is derived from an EMBL/GenBank/DDBJ whole genome shotgun (WGS) entry which is preliminary data.</text>
</comment>
<sequence>MRDGMTPASVPDCGADLYDPWIVRVARLDDLDRLFALAAHTGGGLLNLPCDRSALRKRLEWSENSVDSDLSAPDNELYFLVLENESNGTIAGSACIFSRIGTPWPFYSYKIATHTHVSRELGRTFSSRLLHLVNDFDGASEVGGLFLHPDYRTGGLGSLLARSRYLFIARHRRRFADRIIADLRGYAGAEGPPFWNAVGRIFFGRDFAEADHYNALHGNQFISDLMPRYPIYIDLLPKTAQAMIGRTHDLAIPARKMLEMEGFVYDGYIDIFDGGPTLSAITDHLRTLRLSQHAVIGTEATNFSHIDINQEVVLIATGYLQAFRVWRDCVTGRKSQIVLRNRTDISSGMEVLYICRNPA</sequence>
<keyword evidence="1" id="KW-0056">Arginine metabolism</keyword>
<dbReference type="GO" id="GO:0006527">
    <property type="term" value="P:L-arginine catabolic process"/>
    <property type="evidence" value="ECO:0007669"/>
    <property type="project" value="InterPro"/>
</dbReference>
<dbReference type="InterPro" id="IPR016181">
    <property type="entry name" value="Acyl_CoA_acyltransferase"/>
</dbReference>
<dbReference type="Proteomes" id="UP000321746">
    <property type="component" value="Unassembled WGS sequence"/>
</dbReference>
<evidence type="ECO:0000256" key="3">
    <source>
        <dbReference type="ARBA" id="ARBA00023315"/>
    </source>
</evidence>
<name>A0A511XIX8_9PROT</name>
<dbReference type="NCBIfam" id="TIGR03243">
    <property type="entry name" value="arg_catab_AOST"/>
    <property type="match status" value="1"/>
</dbReference>
<dbReference type="InterPro" id="IPR007041">
    <property type="entry name" value="Arg_succinylTrfase_AstA/AruG"/>
</dbReference>
<accession>A0A511XIX8</accession>